<comment type="subcellular location">
    <subcellularLocation>
        <location evidence="1">Cell membrane</location>
        <topology evidence="1">Lipid-anchor</topology>
        <topology evidence="1">GPI-anchor</topology>
    </subcellularLocation>
</comment>
<feature type="chain" id="PRO_5044792394" description="Bifunctional inhibitor/plant lipid transfer protein/seed storage helical domain-containing protein" evidence="12">
    <location>
        <begin position="26"/>
        <end position="191"/>
    </location>
</feature>
<evidence type="ECO:0000313" key="14">
    <source>
        <dbReference type="EMBL" id="KAL3531323.1"/>
    </source>
</evidence>
<feature type="signal peptide" evidence="12">
    <location>
        <begin position="1"/>
        <end position="25"/>
    </location>
</feature>
<accession>A0ABD3AJJ0</accession>
<evidence type="ECO:0000256" key="9">
    <source>
        <dbReference type="ARBA" id="ARBA00023180"/>
    </source>
</evidence>
<keyword evidence="9" id="KW-0325">Glycoprotein</keyword>
<evidence type="ECO:0000256" key="4">
    <source>
        <dbReference type="ARBA" id="ARBA00022475"/>
    </source>
</evidence>
<evidence type="ECO:0000256" key="12">
    <source>
        <dbReference type="SAM" id="SignalP"/>
    </source>
</evidence>
<evidence type="ECO:0000256" key="1">
    <source>
        <dbReference type="ARBA" id="ARBA00004609"/>
    </source>
</evidence>
<dbReference type="GO" id="GO:0005886">
    <property type="term" value="C:plasma membrane"/>
    <property type="evidence" value="ECO:0007669"/>
    <property type="project" value="UniProtKB-SubCell"/>
</dbReference>
<gene>
    <name evidence="14" type="ORF">ACH5RR_010645</name>
</gene>
<keyword evidence="8" id="KW-1015">Disulfide bond</keyword>
<keyword evidence="6 12" id="KW-0732">Signal</keyword>
<keyword evidence="15" id="KW-1185">Reference proteome</keyword>
<dbReference type="AlphaFoldDB" id="A0ABD3AJJ0"/>
<dbReference type="Gene3D" id="1.10.110.10">
    <property type="entry name" value="Plant lipid-transfer and hydrophobic proteins"/>
    <property type="match status" value="1"/>
</dbReference>
<sequence length="191" mass="19328">MASKRIEMCTVLQVLVLMLWNGAKAQSGCSNAIMSLSPCLTYVTGNVSTPSSSCCTQLAGVVQSTPRCLCSLMNGAGNPMNLNINQTLALTLPGACNVQTPPVSQCNAVVNGPASSPATSPASSTPDVSNTTPENPTTTPANPTPSPTIPSGTASKTVPTTTGSPSDGNLTKPAAALFLFLAALASTIFHF</sequence>
<protein>
    <recommendedName>
        <fullName evidence="13">Bifunctional inhibitor/plant lipid transfer protein/seed storage helical domain-containing protein</fullName>
    </recommendedName>
</protein>
<dbReference type="FunFam" id="1.10.110.10:FF:000001">
    <property type="entry name" value="Bifunctional inhibitor/lipid-transfer protein/seed storage 2S albumin superfamily protein"/>
    <property type="match status" value="1"/>
</dbReference>
<keyword evidence="5" id="KW-0472">Membrane</keyword>
<dbReference type="InterPro" id="IPR043325">
    <property type="entry name" value="LTSS"/>
</dbReference>
<proteinExistence type="inferred from homology"/>
<dbReference type="SUPFAM" id="SSF47699">
    <property type="entry name" value="Bifunctional inhibitor/lipid-transfer protein/seed storage 2S albumin"/>
    <property type="match status" value="1"/>
</dbReference>
<keyword evidence="4" id="KW-1003">Cell membrane</keyword>
<evidence type="ECO:0000256" key="3">
    <source>
        <dbReference type="ARBA" id="ARBA00022448"/>
    </source>
</evidence>
<evidence type="ECO:0000313" key="15">
    <source>
        <dbReference type="Proteomes" id="UP001630127"/>
    </source>
</evidence>
<keyword evidence="7" id="KW-0446">Lipid-binding</keyword>
<feature type="compositionally biased region" description="Low complexity" evidence="11">
    <location>
        <begin position="113"/>
        <end position="141"/>
    </location>
</feature>
<dbReference type="Pfam" id="PF14368">
    <property type="entry name" value="LTP_2"/>
    <property type="match status" value="1"/>
</dbReference>
<keyword evidence="10" id="KW-0449">Lipoprotein</keyword>
<feature type="compositionally biased region" description="Polar residues" evidence="11">
    <location>
        <begin position="152"/>
        <end position="167"/>
    </location>
</feature>
<dbReference type="PRINTS" id="PR00382">
    <property type="entry name" value="LIPIDTRNSFER"/>
</dbReference>
<dbReference type="SMART" id="SM00499">
    <property type="entry name" value="AAI"/>
    <property type="match status" value="1"/>
</dbReference>
<keyword evidence="5" id="KW-0336">GPI-anchor</keyword>
<evidence type="ECO:0000256" key="5">
    <source>
        <dbReference type="ARBA" id="ARBA00022622"/>
    </source>
</evidence>
<dbReference type="Proteomes" id="UP001630127">
    <property type="component" value="Unassembled WGS sequence"/>
</dbReference>
<reference evidence="14 15" key="1">
    <citation type="submission" date="2024-11" db="EMBL/GenBank/DDBJ databases">
        <title>A near-complete genome assembly of Cinchona calisaya.</title>
        <authorList>
            <person name="Lian D.C."/>
            <person name="Zhao X.W."/>
            <person name="Wei L."/>
        </authorList>
    </citation>
    <scope>NUCLEOTIDE SEQUENCE [LARGE SCALE GENOMIC DNA]</scope>
    <source>
        <tissue evidence="14">Nenye</tissue>
    </source>
</reference>
<feature type="region of interest" description="Disordered" evidence="11">
    <location>
        <begin position="109"/>
        <end position="167"/>
    </location>
</feature>
<evidence type="ECO:0000256" key="2">
    <source>
        <dbReference type="ARBA" id="ARBA00009748"/>
    </source>
</evidence>
<dbReference type="GO" id="GO:0098552">
    <property type="term" value="C:side of membrane"/>
    <property type="evidence" value="ECO:0007669"/>
    <property type="project" value="UniProtKB-KW"/>
</dbReference>
<dbReference type="InterPro" id="IPR016140">
    <property type="entry name" value="Bifunc_inhib/LTP/seed_store"/>
</dbReference>
<dbReference type="InterPro" id="IPR036312">
    <property type="entry name" value="Bifun_inhib/LTP/seed_sf"/>
</dbReference>
<evidence type="ECO:0000256" key="10">
    <source>
        <dbReference type="ARBA" id="ARBA00023288"/>
    </source>
</evidence>
<organism evidence="14 15">
    <name type="scientific">Cinchona calisaya</name>
    <dbReference type="NCBI Taxonomy" id="153742"/>
    <lineage>
        <taxon>Eukaryota</taxon>
        <taxon>Viridiplantae</taxon>
        <taxon>Streptophyta</taxon>
        <taxon>Embryophyta</taxon>
        <taxon>Tracheophyta</taxon>
        <taxon>Spermatophyta</taxon>
        <taxon>Magnoliopsida</taxon>
        <taxon>eudicotyledons</taxon>
        <taxon>Gunneridae</taxon>
        <taxon>Pentapetalae</taxon>
        <taxon>asterids</taxon>
        <taxon>lamiids</taxon>
        <taxon>Gentianales</taxon>
        <taxon>Rubiaceae</taxon>
        <taxon>Cinchonoideae</taxon>
        <taxon>Cinchoneae</taxon>
        <taxon>Cinchona</taxon>
    </lineage>
</organism>
<comment type="caution">
    <text evidence="14">The sequence shown here is derived from an EMBL/GenBank/DDBJ whole genome shotgun (WGS) entry which is preliminary data.</text>
</comment>
<evidence type="ECO:0000259" key="13">
    <source>
        <dbReference type="SMART" id="SM00499"/>
    </source>
</evidence>
<evidence type="ECO:0000256" key="11">
    <source>
        <dbReference type="SAM" id="MobiDB-lite"/>
    </source>
</evidence>
<evidence type="ECO:0000256" key="7">
    <source>
        <dbReference type="ARBA" id="ARBA00023121"/>
    </source>
</evidence>
<dbReference type="GO" id="GO:0008289">
    <property type="term" value="F:lipid binding"/>
    <property type="evidence" value="ECO:0007669"/>
    <property type="project" value="UniProtKB-KW"/>
</dbReference>
<feature type="domain" description="Bifunctional inhibitor/plant lipid transfer protein/seed storage helical" evidence="13">
    <location>
        <begin position="29"/>
        <end position="106"/>
    </location>
</feature>
<keyword evidence="3" id="KW-0813">Transport</keyword>
<dbReference type="PANTHER" id="PTHR33044">
    <property type="entry name" value="BIFUNCTIONAL INHIBITOR/LIPID-TRANSFER PROTEIN/SEED STORAGE 2S ALBUMIN SUPERFAMILY PROTEIN-RELATED"/>
    <property type="match status" value="1"/>
</dbReference>
<evidence type="ECO:0000256" key="8">
    <source>
        <dbReference type="ARBA" id="ARBA00023157"/>
    </source>
</evidence>
<comment type="similarity">
    <text evidence="2">Belongs to the plant LTP family.</text>
</comment>
<dbReference type="CDD" id="cd00010">
    <property type="entry name" value="AAI_LTSS"/>
    <property type="match status" value="1"/>
</dbReference>
<evidence type="ECO:0000256" key="6">
    <source>
        <dbReference type="ARBA" id="ARBA00022729"/>
    </source>
</evidence>
<dbReference type="InterPro" id="IPR000528">
    <property type="entry name" value="Plant_nsLTP"/>
</dbReference>
<name>A0ABD3AJJ0_9GENT</name>
<dbReference type="EMBL" id="JBJUIK010000004">
    <property type="protein sequence ID" value="KAL3531323.1"/>
    <property type="molecule type" value="Genomic_DNA"/>
</dbReference>